<organism evidence="1 2">
    <name type="scientific">Portunus trituberculatus</name>
    <name type="common">Swimming crab</name>
    <name type="synonym">Neptunus trituberculatus</name>
    <dbReference type="NCBI Taxonomy" id="210409"/>
    <lineage>
        <taxon>Eukaryota</taxon>
        <taxon>Metazoa</taxon>
        <taxon>Ecdysozoa</taxon>
        <taxon>Arthropoda</taxon>
        <taxon>Crustacea</taxon>
        <taxon>Multicrustacea</taxon>
        <taxon>Malacostraca</taxon>
        <taxon>Eumalacostraca</taxon>
        <taxon>Eucarida</taxon>
        <taxon>Decapoda</taxon>
        <taxon>Pleocyemata</taxon>
        <taxon>Brachyura</taxon>
        <taxon>Eubrachyura</taxon>
        <taxon>Portunoidea</taxon>
        <taxon>Portunidae</taxon>
        <taxon>Portuninae</taxon>
        <taxon>Portunus</taxon>
    </lineage>
</organism>
<gene>
    <name evidence="1" type="ORF">E2C01_092616</name>
</gene>
<comment type="caution">
    <text evidence="1">The sequence shown here is derived from an EMBL/GenBank/DDBJ whole genome shotgun (WGS) entry which is preliminary data.</text>
</comment>
<keyword evidence="2" id="KW-1185">Reference proteome</keyword>
<evidence type="ECO:0000313" key="1">
    <source>
        <dbReference type="EMBL" id="MPC97306.1"/>
    </source>
</evidence>
<accession>A0A5B7JSM9</accession>
<dbReference type="AlphaFoldDB" id="A0A5B7JSM9"/>
<evidence type="ECO:0000313" key="2">
    <source>
        <dbReference type="Proteomes" id="UP000324222"/>
    </source>
</evidence>
<name>A0A5B7JSM9_PORTR</name>
<dbReference type="EMBL" id="VSRR010109365">
    <property type="protein sequence ID" value="MPC97306.1"/>
    <property type="molecule type" value="Genomic_DNA"/>
</dbReference>
<dbReference type="Proteomes" id="UP000324222">
    <property type="component" value="Unassembled WGS sequence"/>
</dbReference>
<proteinExistence type="predicted"/>
<sequence length="127" mass="14226">MQPCEMLHLRMMMLHKPAVVRNLPNTYGDRERQQLMSSPIGSHLFDAQGIRAKAGRAIGFQHLAPVVPPSVPPHPAPKEFSMAALGAIGDLARYTAEVPLQVGACLQQHWQKWENIRACEWVVRNPQ</sequence>
<protein>
    <submittedName>
        <fullName evidence="1">Uncharacterized protein</fullName>
    </submittedName>
</protein>
<reference evidence="1 2" key="1">
    <citation type="submission" date="2019-05" db="EMBL/GenBank/DDBJ databases">
        <title>Another draft genome of Portunus trituberculatus and its Hox gene families provides insights of decapod evolution.</title>
        <authorList>
            <person name="Jeong J.-H."/>
            <person name="Song I."/>
            <person name="Kim S."/>
            <person name="Choi T."/>
            <person name="Kim D."/>
            <person name="Ryu S."/>
            <person name="Kim W."/>
        </authorList>
    </citation>
    <scope>NUCLEOTIDE SEQUENCE [LARGE SCALE GENOMIC DNA]</scope>
    <source>
        <tissue evidence="1">Muscle</tissue>
    </source>
</reference>